<dbReference type="Pfam" id="PF07650">
    <property type="entry name" value="KH_2"/>
    <property type="match status" value="1"/>
</dbReference>
<comment type="caution">
    <text evidence="13">The sequence shown here is derived from an EMBL/GenBank/DDBJ whole genome shotgun (WGS) entry which is preliminary data.</text>
</comment>
<sequence length="300" mass="34422">MSQFKSGFVTLIGRPNVGKSTLMNHLIGQKIAITSNKPQTTRNKIQTILTEERGQVIFIDTPGIHKPSHKLGEYMVNTAEKTFKEVDVVLFLVEPNDFIGKGDSYILEQLQKIKTPVILIINKIDTVKKEELLTIIAKYQKQYDFKEIIPISALQGENTGQLIDILYNYLPEGPQFFPEDMITDQPERHLVSELIREKTLRLLKDEIPHGIAVVIDQMKKRGERNLIDIDATIICEKDSHKRIIIGKQGTMIKEIGTLAREEIEGLLGSKVNLQLWIKIKKNWRDSDFLLNNFGYDKREQ</sequence>
<keyword evidence="4 8" id="KW-0547">Nucleotide-binding</keyword>
<evidence type="ECO:0000256" key="8">
    <source>
        <dbReference type="HAMAP-Rule" id="MF_00367"/>
    </source>
</evidence>
<comment type="function">
    <text evidence="8">An essential GTPase that binds both GDP and GTP, with rapid nucleotide exchange. Plays a role in 16S rRNA processing and 30S ribosomal subunit biogenesis and possibly also in cell cycle regulation and energy metabolism.</text>
</comment>
<feature type="region of interest" description="G3" evidence="9">
    <location>
        <begin position="60"/>
        <end position="63"/>
    </location>
</feature>
<dbReference type="InterPro" id="IPR030388">
    <property type="entry name" value="G_ERA_dom"/>
</dbReference>
<feature type="binding site" evidence="8">
    <location>
        <begin position="60"/>
        <end position="64"/>
    </location>
    <ligand>
        <name>GTP</name>
        <dbReference type="ChEBI" id="CHEBI:37565"/>
    </ligand>
</feature>
<feature type="binding site" evidence="8">
    <location>
        <begin position="13"/>
        <end position="20"/>
    </location>
    <ligand>
        <name>GTP</name>
        <dbReference type="ChEBI" id="CHEBI:37565"/>
    </ligand>
</feature>
<keyword evidence="6 8" id="KW-0342">GTP-binding</keyword>
<keyword evidence="5 8" id="KW-0694">RNA-binding</keyword>
<dbReference type="CDD" id="cd04163">
    <property type="entry name" value="Era"/>
    <property type="match status" value="1"/>
</dbReference>
<protein>
    <recommendedName>
        <fullName evidence="2 8">GTPase Era</fullName>
    </recommendedName>
</protein>
<feature type="binding site" evidence="8">
    <location>
        <begin position="122"/>
        <end position="125"/>
    </location>
    <ligand>
        <name>GTP</name>
        <dbReference type="ChEBI" id="CHEBI:37565"/>
    </ligand>
</feature>
<dbReference type="CDD" id="cd22534">
    <property type="entry name" value="KH-II_Era"/>
    <property type="match status" value="1"/>
</dbReference>
<feature type="region of interest" description="G2" evidence="9">
    <location>
        <begin position="39"/>
        <end position="43"/>
    </location>
</feature>
<evidence type="ECO:0000259" key="12">
    <source>
        <dbReference type="PROSITE" id="PS51713"/>
    </source>
</evidence>
<dbReference type="FunFam" id="3.40.50.300:FF:000094">
    <property type="entry name" value="GTPase Era"/>
    <property type="match status" value="1"/>
</dbReference>
<dbReference type="PROSITE" id="PS51713">
    <property type="entry name" value="G_ERA"/>
    <property type="match status" value="1"/>
</dbReference>
<evidence type="ECO:0000313" key="13">
    <source>
        <dbReference type="EMBL" id="TCK98767.1"/>
    </source>
</evidence>
<dbReference type="PROSITE" id="PS50823">
    <property type="entry name" value="KH_TYPE_2"/>
    <property type="match status" value="1"/>
</dbReference>
<dbReference type="Gene3D" id="3.30.300.20">
    <property type="match status" value="1"/>
</dbReference>
<dbReference type="SUPFAM" id="SSF52540">
    <property type="entry name" value="P-loop containing nucleoside triphosphate hydrolases"/>
    <property type="match status" value="1"/>
</dbReference>
<dbReference type="HAMAP" id="MF_00367">
    <property type="entry name" value="GTPase_Era"/>
    <property type="match status" value="1"/>
</dbReference>
<feature type="domain" description="Era-type G" evidence="12">
    <location>
        <begin position="5"/>
        <end position="172"/>
    </location>
</feature>
<dbReference type="InterPro" id="IPR015946">
    <property type="entry name" value="KH_dom-like_a/b"/>
</dbReference>
<keyword evidence="7 8" id="KW-0472">Membrane</keyword>
<comment type="subunit">
    <text evidence="8">Monomer.</text>
</comment>
<evidence type="ECO:0000256" key="5">
    <source>
        <dbReference type="ARBA" id="ARBA00022884"/>
    </source>
</evidence>
<comment type="similarity">
    <text evidence="1 8 9 10">Belongs to the TRAFAC class TrmE-Era-EngA-EngB-Septin-like GTPase superfamily. Era GTPase family.</text>
</comment>
<evidence type="ECO:0000256" key="6">
    <source>
        <dbReference type="ARBA" id="ARBA00023134"/>
    </source>
</evidence>
<feature type="region of interest" description="G1" evidence="9">
    <location>
        <begin position="13"/>
        <end position="20"/>
    </location>
</feature>
<evidence type="ECO:0000256" key="4">
    <source>
        <dbReference type="ARBA" id="ARBA00022741"/>
    </source>
</evidence>
<dbReference type="Pfam" id="PF01926">
    <property type="entry name" value="MMR_HSR1"/>
    <property type="match status" value="1"/>
</dbReference>
<keyword evidence="8" id="KW-0963">Cytoplasm</keyword>
<keyword evidence="8" id="KW-1003">Cell membrane</keyword>
<dbReference type="InterPro" id="IPR005662">
    <property type="entry name" value="GTPase_Era-like"/>
</dbReference>
<gene>
    <name evidence="8" type="primary">era</name>
    <name evidence="13" type="ORF">EDC19_1202</name>
</gene>
<reference evidence="13 14" key="1">
    <citation type="submission" date="2019-03" db="EMBL/GenBank/DDBJ databases">
        <title>Genomic Encyclopedia of Type Strains, Phase IV (KMG-IV): sequencing the most valuable type-strain genomes for metagenomic binning, comparative biology and taxonomic classification.</title>
        <authorList>
            <person name="Goeker M."/>
        </authorList>
    </citation>
    <scope>NUCLEOTIDE SEQUENCE [LARGE SCALE GENOMIC DNA]</scope>
    <source>
        <strain evidence="13 14">DSM 24176</strain>
    </source>
</reference>
<feature type="region of interest" description="G5" evidence="9">
    <location>
        <begin position="151"/>
        <end position="153"/>
    </location>
</feature>
<dbReference type="InterPro" id="IPR027417">
    <property type="entry name" value="P-loop_NTPase"/>
</dbReference>
<dbReference type="InterPro" id="IPR006073">
    <property type="entry name" value="GTP-bd"/>
</dbReference>
<dbReference type="GO" id="GO:0003924">
    <property type="term" value="F:GTPase activity"/>
    <property type="evidence" value="ECO:0007669"/>
    <property type="project" value="UniProtKB-UniRule"/>
</dbReference>
<dbReference type="NCBIfam" id="TIGR00436">
    <property type="entry name" value="era"/>
    <property type="match status" value="1"/>
</dbReference>
<dbReference type="Gene3D" id="3.40.50.300">
    <property type="entry name" value="P-loop containing nucleotide triphosphate hydrolases"/>
    <property type="match status" value="1"/>
</dbReference>
<dbReference type="NCBIfam" id="TIGR00231">
    <property type="entry name" value="small_GTP"/>
    <property type="match status" value="1"/>
</dbReference>
<organism evidence="13 14">
    <name type="scientific">Natranaerovirga hydrolytica</name>
    <dbReference type="NCBI Taxonomy" id="680378"/>
    <lineage>
        <taxon>Bacteria</taxon>
        <taxon>Bacillati</taxon>
        <taxon>Bacillota</taxon>
        <taxon>Clostridia</taxon>
        <taxon>Lachnospirales</taxon>
        <taxon>Natranaerovirgaceae</taxon>
        <taxon>Natranaerovirga</taxon>
    </lineage>
</organism>
<comment type="subcellular location">
    <subcellularLocation>
        <location evidence="8">Cytoplasm</location>
    </subcellularLocation>
    <subcellularLocation>
        <location evidence="8">Cell membrane</location>
        <topology evidence="8">Peripheral membrane protein</topology>
    </subcellularLocation>
</comment>
<keyword evidence="8" id="KW-0699">rRNA-binding</keyword>
<dbReference type="FunFam" id="3.30.300.20:FF:000003">
    <property type="entry name" value="GTPase Era"/>
    <property type="match status" value="1"/>
</dbReference>
<accession>A0A4R1MZK2</accession>
<evidence type="ECO:0000256" key="3">
    <source>
        <dbReference type="ARBA" id="ARBA00022517"/>
    </source>
</evidence>
<feature type="region of interest" description="G4" evidence="9">
    <location>
        <begin position="122"/>
        <end position="125"/>
    </location>
</feature>
<dbReference type="GO" id="GO:0000028">
    <property type="term" value="P:ribosomal small subunit assembly"/>
    <property type="evidence" value="ECO:0007669"/>
    <property type="project" value="TreeGrafter"/>
</dbReference>
<dbReference type="GO" id="GO:0043024">
    <property type="term" value="F:ribosomal small subunit binding"/>
    <property type="evidence" value="ECO:0007669"/>
    <property type="project" value="TreeGrafter"/>
</dbReference>
<evidence type="ECO:0000256" key="7">
    <source>
        <dbReference type="ARBA" id="ARBA00023136"/>
    </source>
</evidence>
<keyword evidence="3 8" id="KW-0690">Ribosome biogenesis</keyword>
<evidence type="ECO:0000256" key="9">
    <source>
        <dbReference type="PROSITE-ProRule" id="PRU01050"/>
    </source>
</evidence>
<dbReference type="GO" id="GO:0005829">
    <property type="term" value="C:cytosol"/>
    <property type="evidence" value="ECO:0007669"/>
    <property type="project" value="TreeGrafter"/>
</dbReference>
<dbReference type="AlphaFoldDB" id="A0A4R1MZK2"/>
<dbReference type="SUPFAM" id="SSF54814">
    <property type="entry name" value="Prokaryotic type KH domain (KH-domain type II)"/>
    <property type="match status" value="1"/>
</dbReference>
<dbReference type="PANTHER" id="PTHR42698">
    <property type="entry name" value="GTPASE ERA"/>
    <property type="match status" value="1"/>
</dbReference>
<dbReference type="InterPro" id="IPR009019">
    <property type="entry name" value="KH_sf_prok-type"/>
</dbReference>
<dbReference type="GO" id="GO:0005525">
    <property type="term" value="F:GTP binding"/>
    <property type="evidence" value="ECO:0007669"/>
    <property type="project" value="UniProtKB-UniRule"/>
</dbReference>
<name>A0A4R1MZK2_9FIRM</name>
<dbReference type="NCBIfam" id="NF000908">
    <property type="entry name" value="PRK00089.1"/>
    <property type="match status" value="1"/>
</dbReference>
<evidence type="ECO:0000256" key="2">
    <source>
        <dbReference type="ARBA" id="ARBA00020484"/>
    </source>
</evidence>
<keyword evidence="14" id="KW-1185">Reference proteome</keyword>
<dbReference type="PANTHER" id="PTHR42698:SF1">
    <property type="entry name" value="GTPASE ERA, MITOCHONDRIAL"/>
    <property type="match status" value="1"/>
</dbReference>
<dbReference type="InterPro" id="IPR005225">
    <property type="entry name" value="Small_GTP-bd"/>
</dbReference>
<dbReference type="Proteomes" id="UP000294545">
    <property type="component" value="Unassembled WGS sequence"/>
</dbReference>
<dbReference type="GO" id="GO:0070181">
    <property type="term" value="F:small ribosomal subunit rRNA binding"/>
    <property type="evidence" value="ECO:0007669"/>
    <property type="project" value="UniProtKB-UniRule"/>
</dbReference>
<evidence type="ECO:0000256" key="10">
    <source>
        <dbReference type="RuleBase" id="RU003761"/>
    </source>
</evidence>
<dbReference type="EMBL" id="SMGQ01000011">
    <property type="protein sequence ID" value="TCK98767.1"/>
    <property type="molecule type" value="Genomic_DNA"/>
</dbReference>
<evidence type="ECO:0000313" key="14">
    <source>
        <dbReference type="Proteomes" id="UP000294545"/>
    </source>
</evidence>
<evidence type="ECO:0000259" key="11">
    <source>
        <dbReference type="PROSITE" id="PS50823"/>
    </source>
</evidence>
<evidence type="ECO:0000256" key="1">
    <source>
        <dbReference type="ARBA" id="ARBA00007921"/>
    </source>
</evidence>
<feature type="domain" description="KH type-2" evidence="11">
    <location>
        <begin position="203"/>
        <end position="281"/>
    </location>
</feature>
<dbReference type="InterPro" id="IPR004044">
    <property type="entry name" value="KH_dom_type_2"/>
</dbReference>
<proteinExistence type="inferred from homology"/>
<dbReference type="GO" id="GO:0005886">
    <property type="term" value="C:plasma membrane"/>
    <property type="evidence" value="ECO:0007669"/>
    <property type="project" value="UniProtKB-SubCell"/>
</dbReference>